<reference evidence="2" key="1">
    <citation type="submission" date="2015-02" db="EMBL/GenBank/DDBJ databases">
        <title>A transcriptome of Wollemia nobilis - a relic of Gondwana.</title>
        <authorList>
            <person name="Chia J.Y."/>
            <person name="Leong Y.S."/>
            <person name="Abdul Karim S."/>
            <person name="Wan Azmi N."/>
            <person name="Hercus R."/>
            <person name="Croft L."/>
        </authorList>
    </citation>
    <scope>NUCLEOTIDE SEQUENCE</scope>
    <source>
        <strain evidence="2">MaeBrown</strain>
        <tissue evidence="2">Leaf</tissue>
    </source>
</reference>
<dbReference type="InterPro" id="IPR001680">
    <property type="entry name" value="WD40_rpt"/>
</dbReference>
<organism evidence="2">
    <name type="scientific">Wollemia nobilis</name>
    <dbReference type="NCBI Taxonomy" id="56998"/>
    <lineage>
        <taxon>Eukaryota</taxon>
        <taxon>Viridiplantae</taxon>
        <taxon>Streptophyta</taxon>
        <taxon>Embryophyta</taxon>
        <taxon>Tracheophyta</taxon>
        <taxon>Spermatophyta</taxon>
        <taxon>Pinopsida</taxon>
        <taxon>Pinidae</taxon>
        <taxon>Conifers II</taxon>
        <taxon>Araucariales</taxon>
        <taxon>Araucariaceae</taxon>
        <taxon>Wollemia</taxon>
    </lineage>
</organism>
<dbReference type="PANTHER" id="PTHR12848:SF16">
    <property type="entry name" value="REGULATORY-ASSOCIATED PROTEIN OF MTOR"/>
    <property type="match status" value="1"/>
</dbReference>
<feature type="signal peptide" evidence="1">
    <location>
        <begin position="1"/>
        <end position="15"/>
    </location>
</feature>
<dbReference type="Gene3D" id="2.130.10.10">
    <property type="entry name" value="YVTN repeat-like/Quinoprotein amine dehydrogenase"/>
    <property type="match status" value="2"/>
</dbReference>
<dbReference type="Pfam" id="PF00400">
    <property type="entry name" value="WD40"/>
    <property type="match status" value="3"/>
</dbReference>
<dbReference type="GO" id="GO:0005737">
    <property type="term" value="C:cytoplasm"/>
    <property type="evidence" value="ECO:0007669"/>
    <property type="project" value="TreeGrafter"/>
</dbReference>
<sequence>MTACFLLLQVRSVAGDGSVRVWKDYTQRDKQRLATAWQATQGHKPGARSVNAVVDWQQLAGHLYASGEISSIMVWDLDREQLAFNIPSSTDSSISALSASQVHAGQLVAGSGDGSVRLYDIRTREMLVCSTQPHIQRVVGIDFQPGLDQFKIVSASQAGDIQFLDIRNNSAPYLTIDAHRGALTSLAVHRHAPVIASGSAKQYIKVFSLRGEQLSMIRYHNSFLGQRIGPVSCLSFHPYNILLAAGATDAIVSIYAGENSQSR</sequence>
<dbReference type="GO" id="GO:0031931">
    <property type="term" value="C:TORC1 complex"/>
    <property type="evidence" value="ECO:0007669"/>
    <property type="project" value="InterPro"/>
</dbReference>
<dbReference type="GO" id="GO:0010506">
    <property type="term" value="P:regulation of autophagy"/>
    <property type="evidence" value="ECO:0007669"/>
    <property type="project" value="TreeGrafter"/>
</dbReference>
<dbReference type="GO" id="GO:0030307">
    <property type="term" value="P:positive regulation of cell growth"/>
    <property type="evidence" value="ECO:0007669"/>
    <property type="project" value="TreeGrafter"/>
</dbReference>
<dbReference type="AlphaFoldDB" id="A0A0C9S7U4"/>
<dbReference type="GO" id="GO:0071230">
    <property type="term" value="P:cellular response to amino acid stimulus"/>
    <property type="evidence" value="ECO:0007669"/>
    <property type="project" value="TreeGrafter"/>
</dbReference>
<dbReference type="PANTHER" id="PTHR12848">
    <property type="entry name" value="REGULATORY-ASSOCIATED PROTEIN OF MTOR"/>
    <property type="match status" value="1"/>
</dbReference>
<name>A0A0C9S7U4_9CONI</name>
<dbReference type="SUPFAM" id="SSF50978">
    <property type="entry name" value="WD40 repeat-like"/>
    <property type="match status" value="1"/>
</dbReference>
<dbReference type="GO" id="GO:0031929">
    <property type="term" value="P:TOR signaling"/>
    <property type="evidence" value="ECO:0007669"/>
    <property type="project" value="InterPro"/>
</dbReference>
<evidence type="ECO:0000256" key="1">
    <source>
        <dbReference type="SAM" id="SignalP"/>
    </source>
</evidence>
<protein>
    <submittedName>
        <fullName evidence="2">TSA: Wollemia nobilis Ref_Wollemi_Transcript_12752_5588 transcribed RNA sequence</fullName>
    </submittedName>
</protein>
<accession>A0A0C9S7U4</accession>
<proteinExistence type="predicted"/>
<dbReference type="InterPro" id="IPR015943">
    <property type="entry name" value="WD40/YVTN_repeat-like_dom_sf"/>
</dbReference>
<feature type="chain" id="PRO_5012700778" evidence="1">
    <location>
        <begin position="16"/>
        <end position="263"/>
    </location>
</feature>
<dbReference type="SMART" id="SM00320">
    <property type="entry name" value="WD40"/>
    <property type="match status" value="4"/>
</dbReference>
<keyword evidence="1" id="KW-0732">Signal</keyword>
<dbReference type="GO" id="GO:0009267">
    <property type="term" value="P:cellular response to starvation"/>
    <property type="evidence" value="ECO:0007669"/>
    <property type="project" value="TreeGrafter"/>
</dbReference>
<dbReference type="GO" id="GO:0030674">
    <property type="term" value="F:protein-macromolecule adaptor activity"/>
    <property type="evidence" value="ECO:0007669"/>
    <property type="project" value="TreeGrafter"/>
</dbReference>
<dbReference type="EMBL" id="GCHU01012677">
    <property type="protein sequence ID" value="JAG87368.1"/>
    <property type="molecule type" value="Transcribed_RNA"/>
</dbReference>
<evidence type="ECO:0000313" key="2">
    <source>
        <dbReference type="EMBL" id="JAG87368.1"/>
    </source>
</evidence>
<dbReference type="InterPro" id="IPR004083">
    <property type="entry name" value="Raptor"/>
</dbReference>
<dbReference type="InterPro" id="IPR036322">
    <property type="entry name" value="WD40_repeat_dom_sf"/>
</dbReference>